<name>A0A174TLA1_ANAHA</name>
<dbReference type="RefSeq" id="WP_055161879.1">
    <property type="nucleotide sequence ID" value="NZ_CZAU01000039.1"/>
</dbReference>
<evidence type="ECO:0000313" key="2">
    <source>
        <dbReference type="Proteomes" id="UP000095564"/>
    </source>
</evidence>
<organism evidence="1 2">
    <name type="scientific">Anaerostipes hadrus</name>
    <dbReference type="NCBI Taxonomy" id="649756"/>
    <lineage>
        <taxon>Bacteria</taxon>
        <taxon>Bacillati</taxon>
        <taxon>Bacillota</taxon>
        <taxon>Clostridia</taxon>
        <taxon>Lachnospirales</taxon>
        <taxon>Lachnospiraceae</taxon>
        <taxon>Anaerostipes</taxon>
    </lineage>
</organism>
<evidence type="ECO:0000313" key="1">
    <source>
        <dbReference type="EMBL" id="CUQ07669.1"/>
    </source>
</evidence>
<dbReference type="Proteomes" id="UP000095564">
    <property type="component" value="Unassembled WGS sequence"/>
</dbReference>
<protein>
    <submittedName>
        <fullName evidence="1">Uncharacterized protein</fullName>
    </submittedName>
</protein>
<accession>A0A174TLA1</accession>
<dbReference type="AlphaFoldDB" id="A0A174TLA1"/>
<reference evidence="1 2" key="1">
    <citation type="submission" date="2015-09" db="EMBL/GenBank/DDBJ databases">
        <authorList>
            <consortium name="Pathogen Informatics"/>
        </authorList>
    </citation>
    <scope>NUCLEOTIDE SEQUENCE [LARGE SCALE GENOMIC DNA]</scope>
    <source>
        <strain evidence="1 2">2789STDY5834908</strain>
    </source>
</reference>
<proteinExistence type="predicted"/>
<gene>
    <name evidence="1" type="ORF">ERS852520_02988</name>
</gene>
<sequence length="118" mass="13737">MSKENILEVKEAEVFKDLIIEIKNEMHEKYVETQDSNISFEDFVENFYYHVNMTLRKKVAIAGQMLMDHGVPFPEAQNILFDLLTKDDAEILTISNSIFPESKKYVVAEELSKEKSDE</sequence>
<dbReference type="EMBL" id="CZAU01000039">
    <property type="protein sequence ID" value="CUQ07669.1"/>
    <property type="molecule type" value="Genomic_DNA"/>
</dbReference>